<feature type="transmembrane region" description="Helical" evidence="1">
    <location>
        <begin position="70"/>
        <end position="88"/>
    </location>
</feature>
<keyword evidence="1" id="KW-0812">Transmembrane</keyword>
<reference evidence="2 3" key="1">
    <citation type="submission" date="2016-04" db="EMBL/GenBank/DDBJ databases">
        <title>Comparative Genomics and Epigenetics of Sporosarcina ureae.</title>
        <authorList>
            <person name="Oliver A.S."/>
            <person name="Cooper K.K."/>
        </authorList>
    </citation>
    <scope>NUCLEOTIDE SEQUENCE [LARGE SCALE GENOMIC DNA]</scope>
    <source>
        <strain evidence="2 3">S204</strain>
    </source>
</reference>
<sequence>MEDKETELPWFIKKTPFLIIAICFAPLAYILVLLNWNRVDKETKRDRFFVASILFLIFSIGFMPRNFLSISLAIGVVLFLCSTTYVVLSRK</sequence>
<feature type="transmembrane region" description="Helical" evidence="1">
    <location>
        <begin position="17"/>
        <end position="36"/>
    </location>
</feature>
<keyword evidence="3" id="KW-1185">Reference proteome</keyword>
<evidence type="ECO:0000313" key="3">
    <source>
        <dbReference type="Proteomes" id="UP000192486"/>
    </source>
</evidence>
<accession>A0ABM6JVP2</accession>
<dbReference type="EMBL" id="CP015108">
    <property type="protein sequence ID" value="ARF13993.1"/>
    <property type="molecule type" value="Genomic_DNA"/>
</dbReference>
<name>A0ABM6JVP2_SPOUR</name>
<keyword evidence="1" id="KW-1133">Transmembrane helix</keyword>
<evidence type="ECO:0000313" key="2">
    <source>
        <dbReference type="EMBL" id="ARF13993.1"/>
    </source>
</evidence>
<dbReference type="Proteomes" id="UP000192486">
    <property type="component" value="Chromosome"/>
</dbReference>
<keyword evidence="1" id="KW-0472">Membrane</keyword>
<protein>
    <submittedName>
        <fullName evidence="2">Uncharacterized protein</fullName>
    </submittedName>
</protein>
<organism evidence="2 3">
    <name type="scientific">Sporosarcina ureae</name>
    <dbReference type="NCBI Taxonomy" id="1571"/>
    <lineage>
        <taxon>Bacteria</taxon>
        <taxon>Bacillati</taxon>
        <taxon>Bacillota</taxon>
        <taxon>Bacilli</taxon>
        <taxon>Bacillales</taxon>
        <taxon>Caryophanaceae</taxon>
        <taxon>Sporosarcina</taxon>
    </lineage>
</organism>
<proteinExistence type="predicted"/>
<dbReference type="RefSeq" id="WP_029055175.1">
    <property type="nucleotide sequence ID" value="NZ_CP015108.1"/>
</dbReference>
<feature type="transmembrane region" description="Helical" evidence="1">
    <location>
        <begin position="48"/>
        <end position="64"/>
    </location>
</feature>
<evidence type="ECO:0000256" key="1">
    <source>
        <dbReference type="SAM" id="Phobius"/>
    </source>
</evidence>
<gene>
    <name evidence="2" type="ORF">SporoS204_07450</name>
</gene>